<protein>
    <submittedName>
        <fullName evidence="2">PadR family transcriptional regulator PadR</fullName>
    </submittedName>
</protein>
<dbReference type="InterPro" id="IPR005149">
    <property type="entry name" value="Tscrpt_reg_PadR_N"/>
</dbReference>
<proteinExistence type="predicted"/>
<dbReference type="InterPro" id="IPR036390">
    <property type="entry name" value="WH_DNA-bd_sf"/>
</dbReference>
<comment type="caution">
    <text evidence="2">The sequence shown here is derived from an EMBL/GenBank/DDBJ whole genome shotgun (WGS) entry which is preliminary data.</text>
</comment>
<evidence type="ECO:0000313" key="3">
    <source>
        <dbReference type="Proteomes" id="UP000245469"/>
    </source>
</evidence>
<name>A0A315ZQW7_9ACTN</name>
<sequence length="133" mass="14913">MATVRRMAPDLDRRTQLLRGALDTCLLALLARTPTHAYDLVVQLEKHGLPDISYGTVYPLMTRLRSQGLVRDETRPSDSGPPRKVFHLTDEGHRTLHAWSEQWIQTTTTITALLRTAGAVPVLEPEEPARVHA</sequence>
<dbReference type="Proteomes" id="UP000245469">
    <property type="component" value="Unassembled WGS sequence"/>
</dbReference>
<feature type="domain" description="Transcription regulator PadR N-terminal" evidence="1">
    <location>
        <begin position="26"/>
        <end position="97"/>
    </location>
</feature>
<dbReference type="SUPFAM" id="SSF46785">
    <property type="entry name" value="Winged helix' DNA-binding domain"/>
    <property type="match status" value="1"/>
</dbReference>
<dbReference type="EMBL" id="QGDQ01000035">
    <property type="protein sequence ID" value="PWJ47699.1"/>
    <property type="molecule type" value="Genomic_DNA"/>
</dbReference>
<organism evidence="2 3">
    <name type="scientific">Quadrisphaera granulorum</name>
    <dbReference type="NCBI Taxonomy" id="317664"/>
    <lineage>
        <taxon>Bacteria</taxon>
        <taxon>Bacillati</taxon>
        <taxon>Actinomycetota</taxon>
        <taxon>Actinomycetes</taxon>
        <taxon>Kineosporiales</taxon>
        <taxon>Kineosporiaceae</taxon>
        <taxon>Quadrisphaera</taxon>
    </lineage>
</organism>
<evidence type="ECO:0000313" key="2">
    <source>
        <dbReference type="EMBL" id="PWJ47699.1"/>
    </source>
</evidence>
<dbReference type="InterPro" id="IPR036388">
    <property type="entry name" value="WH-like_DNA-bd_sf"/>
</dbReference>
<dbReference type="Gene3D" id="1.10.10.10">
    <property type="entry name" value="Winged helix-like DNA-binding domain superfamily/Winged helix DNA-binding domain"/>
    <property type="match status" value="1"/>
</dbReference>
<dbReference type="Pfam" id="PF03551">
    <property type="entry name" value="PadR"/>
    <property type="match status" value="1"/>
</dbReference>
<accession>A0A315ZQW7</accession>
<dbReference type="InterPro" id="IPR052509">
    <property type="entry name" value="Metal_resp_DNA-bind_regulator"/>
</dbReference>
<keyword evidence="3" id="KW-1185">Reference proteome</keyword>
<dbReference type="PANTHER" id="PTHR33169">
    <property type="entry name" value="PADR-FAMILY TRANSCRIPTIONAL REGULATOR"/>
    <property type="match status" value="1"/>
</dbReference>
<evidence type="ECO:0000259" key="1">
    <source>
        <dbReference type="Pfam" id="PF03551"/>
    </source>
</evidence>
<reference evidence="2 3" key="1">
    <citation type="submission" date="2018-03" db="EMBL/GenBank/DDBJ databases">
        <title>Genomic Encyclopedia of Archaeal and Bacterial Type Strains, Phase II (KMG-II): from individual species to whole genera.</title>
        <authorList>
            <person name="Goeker M."/>
        </authorList>
    </citation>
    <scope>NUCLEOTIDE SEQUENCE [LARGE SCALE GENOMIC DNA]</scope>
    <source>
        <strain evidence="2 3">DSM 44889</strain>
    </source>
</reference>
<dbReference type="AlphaFoldDB" id="A0A315ZQW7"/>
<gene>
    <name evidence="2" type="ORF">BXY45_1352</name>
</gene>
<dbReference type="PANTHER" id="PTHR33169:SF14">
    <property type="entry name" value="TRANSCRIPTIONAL REGULATOR RV3488"/>
    <property type="match status" value="1"/>
</dbReference>